<accession>A0ABP8NT24</accession>
<evidence type="ECO:0000313" key="1">
    <source>
        <dbReference type="EMBL" id="GAA4470393.1"/>
    </source>
</evidence>
<keyword evidence="2" id="KW-1185">Reference proteome</keyword>
<dbReference type="InterPro" id="IPR024078">
    <property type="entry name" value="LmbE-like_dom_sf"/>
</dbReference>
<dbReference type="EMBL" id="BAABGA010000112">
    <property type="protein sequence ID" value="GAA4470393.1"/>
    <property type="molecule type" value="Genomic_DNA"/>
</dbReference>
<dbReference type="Proteomes" id="UP001500840">
    <property type="component" value="Unassembled WGS sequence"/>
</dbReference>
<organism evidence="1 2">
    <name type="scientific">Novipirellula rosea</name>
    <dbReference type="NCBI Taxonomy" id="1031540"/>
    <lineage>
        <taxon>Bacteria</taxon>
        <taxon>Pseudomonadati</taxon>
        <taxon>Planctomycetota</taxon>
        <taxon>Planctomycetia</taxon>
        <taxon>Pirellulales</taxon>
        <taxon>Pirellulaceae</taxon>
        <taxon>Novipirellula</taxon>
    </lineage>
</organism>
<sequence>MKVLVVAAHADDEALGCGGALIRHADAGDDVAALFLTNGVSSRDSVDANDISARQTAMEKALSILGVRHHVRLDYPDNAIDTVSLLSVAKSLEAFCSKWGTPDTIYIHHPSDLNVDHQIAYRAVMTCFRPQPSSEGTPSSILTFEVPSSTGWIGGSSADGFLPNYFINIDLTLERKLDALRAYSAEMRPFPHARSLQAVEHLARYRGSTVGVAAAEAFVVERIIEN</sequence>
<evidence type="ECO:0000313" key="2">
    <source>
        <dbReference type="Proteomes" id="UP001500840"/>
    </source>
</evidence>
<dbReference type="PANTHER" id="PTHR12993:SF11">
    <property type="entry name" value="N-ACETYLGLUCOSAMINYL-PHOSPHATIDYLINOSITOL DE-N-ACETYLASE"/>
    <property type="match status" value="1"/>
</dbReference>
<dbReference type="Pfam" id="PF02585">
    <property type="entry name" value="PIG-L"/>
    <property type="match status" value="1"/>
</dbReference>
<dbReference type="PANTHER" id="PTHR12993">
    <property type="entry name" value="N-ACETYLGLUCOSAMINYL-PHOSPHATIDYLINOSITOL DE-N-ACETYLASE-RELATED"/>
    <property type="match status" value="1"/>
</dbReference>
<dbReference type="Gene3D" id="3.40.50.10320">
    <property type="entry name" value="LmbE-like"/>
    <property type="match status" value="1"/>
</dbReference>
<dbReference type="InterPro" id="IPR003737">
    <property type="entry name" value="GlcNAc_PI_deacetylase-related"/>
</dbReference>
<name>A0ABP8NT24_9BACT</name>
<dbReference type="SUPFAM" id="SSF102588">
    <property type="entry name" value="LmbE-like"/>
    <property type="match status" value="1"/>
</dbReference>
<gene>
    <name evidence="1" type="ORF">GCM10023156_63590</name>
</gene>
<reference evidence="2" key="1">
    <citation type="journal article" date="2019" name="Int. J. Syst. Evol. Microbiol.">
        <title>The Global Catalogue of Microorganisms (GCM) 10K type strain sequencing project: providing services to taxonomists for standard genome sequencing and annotation.</title>
        <authorList>
            <consortium name="The Broad Institute Genomics Platform"/>
            <consortium name="The Broad Institute Genome Sequencing Center for Infectious Disease"/>
            <person name="Wu L."/>
            <person name="Ma J."/>
        </authorList>
    </citation>
    <scope>NUCLEOTIDE SEQUENCE [LARGE SCALE GENOMIC DNA]</scope>
    <source>
        <strain evidence="2">JCM 17759</strain>
    </source>
</reference>
<comment type="caution">
    <text evidence="1">The sequence shown here is derived from an EMBL/GenBank/DDBJ whole genome shotgun (WGS) entry which is preliminary data.</text>
</comment>
<protein>
    <submittedName>
        <fullName evidence="1">PIG-L family deacetylase</fullName>
    </submittedName>
</protein>
<dbReference type="RefSeq" id="WP_345327737.1">
    <property type="nucleotide sequence ID" value="NZ_BAABGA010000112.1"/>
</dbReference>
<proteinExistence type="predicted"/>